<comment type="similarity">
    <text evidence="2 7">Belongs to the CTL (choline transporter-like) family.</text>
</comment>
<feature type="transmembrane region" description="Helical" evidence="7">
    <location>
        <begin position="522"/>
        <end position="546"/>
    </location>
</feature>
<feature type="transmembrane region" description="Helical" evidence="7">
    <location>
        <begin position="220"/>
        <end position="241"/>
    </location>
</feature>
<dbReference type="Pfam" id="PF04515">
    <property type="entry name" value="Choline_transpo"/>
    <property type="match status" value="1"/>
</dbReference>
<dbReference type="GO" id="GO:0022857">
    <property type="term" value="F:transmembrane transporter activity"/>
    <property type="evidence" value="ECO:0007669"/>
    <property type="project" value="UniProtKB-UniRule"/>
</dbReference>
<feature type="transmembrane region" description="Helical" evidence="7">
    <location>
        <begin position="370"/>
        <end position="403"/>
    </location>
</feature>
<evidence type="ECO:0000256" key="1">
    <source>
        <dbReference type="ARBA" id="ARBA00004141"/>
    </source>
</evidence>
<proteinExistence type="inferred from homology"/>
<evidence type="ECO:0000256" key="5">
    <source>
        <dbReference type="ARBA" id="ARBA00023136"/>
    </source>
</evidence>
<dbReference type="OrthoDB" id="420519at2759"/>
<organism evidence="8 9">
    <name type="scientific">Stentor coeruleus</name>
    <dbReference type="NCBI Taxonomy" id="5963"/>
    <lineage>
        <taxon>Eukaryota</taxon>
        <taxon>Sar</taxon>
        <taxon>Alveolata</taxon>
        <taxon>Ciliophora</taxon>
        <taxon>Postciliodesmatophora</taxon>
        <taxon>Heterotrichea</taxon>
        <taxon>Heterotrichida</taxon>
        <taxon>Stentoridae</taxon>
        <taxon>Stentor</taxon>
    </lineage>
</organism>
<feature type="transmembrane region" description="Helical" evidence="7">
    <location>
        <begin position="46"/>
        <end position="67"/>
    </location>
</feature>
<dbReference type="Proteomes" id="UP000187209">
    <property type="component" value="Unassembled WGS sequence"/>
</dbReference>
<evidence type="ECO:0000256" key="2">
    <source>
        <dbReference type="ARBA" id="ARBA00007168"/>
    </source>
</evidence>
<evidence type="ECO:0000256" key="7">
    <source>
        <dbReference type="RuleBase" id="RU368066"/>
    </source>
</evidence>
<evidence type="ECO:0000256" key="3">
    <source>
        <dbReference type="ARBA" id="ARBA00022692"/>
    </source>
</evidence>
<keyword evidence="6" id="KW-0325">Glycoprotein</keyword>
<comment type="subcellular location">
    <subcellularLocation>
        <location evidence="7">Cell membrane</location>
        <topology evidence="7">Multi-pass membrane protein</topology>
    </subcellularLocation>
    <subcellularLocation>
        <location evidence="1">Membrane</location>
        <topology evidence="1">Multi-pass membrane protein</topology>
    </subcellularLocation>
</comment>
<keyword evidence="5 7" id="KW-0472">Membrane</keyword>
<keyword evidence="4 7" id="KW-1133">Transmembrane helix</keyword>
<dbReference type="EMBL" id="MPUH01001889">
    <property type="protein sequence ID" value="OMJ65918.1"/>
    <property type="molecule type" value="Genomic_DNA"/>
</dbReference>
<gene>
    <name evidence="8" type="ORF">SteCoe_37427</name>
</gene>
<reference evidence="8 9" key="1">
    <citation type="submission" date="2016-11" db="EMBL/GenBank/DDBJ databases">
        <title>The macronuclear genome of Stentor coeruleus: a giant cell with tiny introns.</title>
        <authorList>
            <person name="Slabodnick M."/>
            <person name="Ruby J.G."/>
            <person name="Reiff S.B."/>
            <person name="Swart E.C."/>
            <person name="Gosai S."/>
            <person name="Prabakaran S."/>
            <person name="Witkowska E."/>
            <person name="Larue G.E."/>
            <person name="Fisher S."/>
            <person name="Freeman R.M."/>
            <person name="Gunawardena J."/>
            <person name="Chu W."/>
            <person name="Stover N.A."/>
            <person name="Gregory B.D."/>
            <person name="Nowacki M."/>
            <person name="Derisi J."/>
            <person name="Roy S.W."/>
            <person name="Marshall W.F."/>
            <person name="Sood P."/>
        </authorList>
    </citation>
    <scope>NUCLEOTIDE SEQUENCE [LARGE SCALE GENOMIC DNA]</scope>
    <source>
        <strain evidence="8">WM001</strain>
    </source>
</reference>
<keyword evidence="9" id="KW-1185">Reference proteome</keyword>
<feature type="transmembrane region" description="Helical" evidence="7">
    <location>
        <begin position="187"/>
        <end position="208"/>
    </location>
</feature>
<protein>
    <recommendedName>
        <fullName evidence="7">Choline transporter-like protein</fullName>
    </recommendedName>
</protein>
<accession>A0A1R2AN10</accession>
<evidence type="ECO:0000256" key="6">
    <source>
        <dbReference type="ARBA" id="ARBA00023180"/>
    </source>
</evidence>
<name>A0A1R2AN10_9CILI</name>
<evidence type="ECO:0000313" key="9">
    <source>
        <dbReference type="Proteomes" id="UP000187209"/>
    </source>
</evidence>
<feature type="transmembrane region" description="Helical" evidence="7">
    <location>
        <begin position="566"/>
        <end position="588"/>
    </location>
</feature>
<dbReference type="GO" id="GO:0005886">
    <property type="term" value="C:plasma membrane"/>
    <property type="evidence" value="ECO:0007669"/>
    <property type="project" value="UniProtKB-SubCell"/>
</dbReference>
<sequence length="691" mass="78842">MQILPDVNMNVIEKWEDSERTHIQNKALHGSQDFLGPARTRNSTDILCLIIFILLNFALGGLGFYIYSIGNVDRLGHGSDFRGEVCGVNGLSSKKYTYFPDPQDIQIVLCIEKCPKKVIQEEICYYDIDHVTLLKVWGCWDSIQTTEFSYFCLPKEKVYRKNVIDVFFTQQGLIKRAGGDIVYTWDIVTVGVTASLIFAIVFILIFPNPSIVYLDSVKRLGIYCAFFSCFLIIAFSGVVYYNSLRINELLCQKNNEVVPDYCYNVPMKGLQILSFIAISFAVLYIIYVICHKKDFLSANNLIGLSKEPISKVKGIMIIPVLQITIGLMIVIGLNVLILWTLSIGKVVSLDNNNVPGGKINTLEFRSIDKIILMFILLMCFWWLSFLIAIGNFIMGGIIGSWYFTKEKSTIFNPVSTSIKNILKYHLGTVVRGSLNNFLFRFPVFILSFFNSFFLKHKKNSCSLCLAYSCCLCMWPYHKFLKYTNSSSYIFLSIFAYPYSISSRQCYYLLSRNQKKIEKPLKACSFVLLNIRICISFIGMLGCYVYLTFSPKTLIGFSTDDLSTTLAPGIFVMVACIYLAEVVCSNYFAILQALAICGMADEEMFTAEQRFMKDDMHVAFESVAVETKRLDYQVIEVQRPGRSNRVQANLVEFDENFNLKPTPSIKYRSKKDTNDLEIKDYEPTSHSQSKRK</sequence>
<dbReference type="InterPro" id="IPR007603">
    <property type="entry name" value="Choline_transptr-like"/>
</dbReference>
<comment type="function">
    <text evidence="7">Choline transporter.</text>
</comment>
<feature type="transmembrane region" description="Helical" evidence="7">
    <location>
        <begin position="270"/>
        <end position="290"/>
    </location>
</feature>
<keyword evidence="3 7" id="KW-0812">Transmembrane</keyword>
<feature type="transmembrane region" description="Helical" evidence="7">
    <location>
        <begin position="315"/>
        <end position="341"/>
    </location>
</feature>
<comment type="caution">
    <text evidence="8">The sequence shown here is derived from an EMBL/GenBank/DDBJ whole genome shotgun (WGS) entry which is preliminary data.</text>
</comment>
<dbReference type="PANTHER" id="PTHR12385:SF14">
    <property type="entry name" value="CHOLINE TRANSPORTER-LIKE 2"/>
    <property type="match status" value="1"/>
</dbReference>
<dbReference type="PANTHER" id="PTHR12385">
    <property type="entry name" value="CHOLINE TRANSPORTER-LIKE (SLC FAMILY 44)"/>
    <property type="match status" value="1"/>
</dbReference>
<evidence type="ECO:0000313" key="8">
    <source>
        <dbReference type="EMBL" id="OMJ65918.1"/>
    </source>
</evidence>
<dbReference type="AlphaFoldDB" id="A0A1R2AN10"/>
<evidence type="ECO:0000256" key="4">
    <source>
        <dbReference type="ARBA" id="ARBA00022989"/>
    </source>
</evidence>